<evidence type="ECO:0000313" key="5">
    <source>
        <dbReference type="Proteomes" id="UP000789759"/>
    </source>
</evidence>
<reference evidence="4" key="1">
    <citation type="submission" date="2021-06" db="EMBL/GenBank/DDBJ databases">
        <authorList>
            <person name="Kallberg Y."/>
            <person name="Tangrot J."/>
            <person name="Rosling A."/>
        </authorList>
    </citation>
    <scope>NUCLEOTIDE SEQUENCE</scope>
    <source>
        <strain evidence="4">FL966</strain>
    </source>
</reference>
<feature type="region of interest" description="Disordered" evidence="1">
    <location>
        <begin position="36"/>
        <end position="58"/>
    </location>
</feature>
<sequence>MNTFHNPLTILLLLIFITFTLDFVAALRQLEPPNPDEITKGMIPSRSTVEPEPTKSKYRGKSIGGISGLLGGLSTPTSSIMDNNIHHQATPILSNSINTMPSTRPVSFTPNRILSNEVPKETQNPTPFHSNLENSGIFNGGETAYSWMVLSVVCAFLIGFIGFLSV</sequence>
<feature type="signal peptide" evidence="3">
    <location>
        <begin position="1"/>
        <end position="26"/>
    </location>
</feature>
<protein>
    <submittedName>
        <fullName evidence="4">7849_t:CDS:1</fullName>
    </submittedName>
</protein>
<organism evidence="4 5">
    <name type="scientific">Cetraspora pellucida</name>
    <dbReference type="NCBI Taxonomy" id="1433469"/>
    <lineage>
        <taxon>Eukaryota</taxon>
        <taxon>Fungi</taxon>
        <taxon>Fungi incertae sedis</taxon>
        <taxon>Mucoromycota</taxon>
        <taxon>Glomeromycotina</taxon>
        <taxon>Glomeromycetes</taxon>
        <taxon>Diversisporales</taxon>
        <taxon>Gigasporaceae</taxon>
        <taxon>Cetraspora</taxon>
    </lineage>
</organism>
<proteinExistence type="predicted"/>
<dbReference type="OrthoDB" id="2408552at2759"/>
<keyword evidence="2" id="KW-0472">Membrane</keyword>
<evidence type="ECO:0000256" key="3">
    <source>
        <dbReference type="SAM" id="SignalP"/>
    </source>
</evidence>
<keyword evidence="2" id="KW-1133">Transmembrane helix</keyword>
<keyword evidence="2" id="KW-0812">Transmembrane</keyword>
<evidence type="ECO:0000256" key="1">
    <source>
        <dbReference type="SAM" id="MobiDB-lite"/>
    </source>
</evidence>
<evidence type="ECO:0000256" key="2">
    <source>
        <dbReference type="SAM" id="Phobius"/>
    </source>
</evidence>
<dbReference type="AlphaFoldDB" id="A0A9N9AG94"/>
<gene>
    <name evidence="4" type="ORF">CPELLU_LOCUS3731</name>
</gene>
<evidence type="ECO:0000313" key="4">
    <source>
        <dbReference type="EMBL" id="CAG8528502.1"/>
    </source>
</evidence>
<dbReference type="EMBL" id="CAJVQA010001847">
    <property type="protein sequence ID" value="CAG8528502.1"/>
    <property type="molecule type" value="Genomic_DNA"/>
</dbReference>
<feature type="chain" id="PRO_5040257262" evidence="3">
    <location>
        <begin position="27"/>
        <end position="166"/>
    </location>
</feature>
<keyword evidence="5" id="KW-1185">Reference proteome</keyword>
<comment type="caution">
    <text evidence="4">The sequence shown here is derived from an EMBL/GenBank/DDBJ whole genome shotgun (WGS) entry which is preliminary data.</text>
</comment>
<feature type="transmembrane region" description="Helical" evidence="2">
    <location>
        <begin position="144"/>
        <end position="164"/>
    </location>
</feature>
<keyword evidence="3" id="KW-0732">Signal</keyword>
<dbReference type="Proteomes" id="UP000789759">
    <property type="component" value="Unassembled WGS sequence"/>
</dbReference>
<name>A0A9N9AG94_9GLOM</name>
<accession>A0A9N9AG94</accession>